<evidence type="ECO:0000256" key="4">
    <source>
        <dbReference type="ARBA" id="ARBA00022989"/>
    </source>
</evidence>
<dbReference type="Proteomes" id="UP000663505">
    <property type="component" value="Chromosome"/>
</dbReference>
<dbReference type="InterPro" id="IPR015414">
    <property type="entry name" value="TMEM64"/>
</dbReference>
<dbReference type="Pfam" id="PF09335">
    <property type="entry name" value="VTT_dom"/>
    <property type="match status" value="1"/>
</dbReference>
<dbReference type="PANTHER" id="PTHR12677:SF59">
    <property type="entry name" value="GOLGI APPARATUS MEMBRANE PROTEIN TVP38-RELATED"/>
    <property type="match status" value="1"/>
</dbReference>
<feature type="transmembrane region" description="Helical" evidence="6">
    <location>
        <begin position="112"/>
        <end position="133"/>
    </location>
</feature>
<accession>A0A9X7Z4Y2</accession>
<dbReference type="RefSeq" id="WP_206655768.1">
    <property type="nucleotide sequence ID" value="NZ_CP071182.1"/>
</dbReference>
<dbReference type="InterPro" id="IPR032816">
    <property type="entry name" value="VTT_dom"/>
</dbReference>
<feature type="transmembrane region" description="Helical" evidence="6">
    <location>
        <begin position="215"/>
        <end position="236"/>
    </location>
</feature>
<keyword evidence="9" id="KW-1185">Reference proteome</keyword>
<keyword evidence="3 6" id="KW-0812">Transmembrane</keyword>
<feature type="transmembrane region" description="Helical" evidence="6">
    <location>
        <begin position="189"/>
        <end position="209"/>
    </location>
</feature>
<reference evidence="8 9" key="1">
    <citation type="submission" date="2021-02" db="EMBL/GenBank/DDBJ databases">
        <title>Alicyclobacillus curvatus sp. nov. and Alicyclobacillus mengziensis sp. nov., two acidophilic bacteria isolated from acid mine drainage.</title>
        <authorList>
            <person name="Huang Y."/>
        </authorList>
    </citation>
    <scope>NUCLEOTIDE SEQUENCE [LARGE SCALE GENOMIC DNA]</scope>
    <source>
        <strain evidence="8 9">S30H14</strain>
    </source>
</reference>
<keyword evidence="5 6" id="KW-0472">Membrane</keyword>
<feature type="transmembrane region" description="Helical" evidence="6">
    <location>
        <begin position="153"/>
        <end position="177"/>
    </location>
</feature>
<comment type="similarity">
    <text evidence="6">Belongs to the TVP38/TMEM64 family.</text>
</comment>
<sequence>MDGTKARRRQLESLQSREFTAPVVRKVSKERKRRRMSGWFWSSTVFIIGLLMVVAFFYLDRHGEISRLVLSSGGYGIAISIVLMAMFCVIPVPGEFLLVLDMKIFGVWWGVLYSWIGTMVGSIGVFLLARYVAHNLLRSFIPDERMAQVNEWVGKRGVIGLLLAHVVPLPFIVVNYAAGIIRSIRLWDFIWTSAVGGVPYYLGAGLVFLGVSTKYLYWSIVGLIALVSIWVGGFLYNRHVNKLKRWLH</sequence>
<dbReference type="GO" id="GO:0005886">
    <property type="term" value="C:plasma membrane"/>
    <property type="evidence" value="ECO:0007669"/>
    <property type="project" value="UniProtKB-SubCell"/>
</dbReference>
<protein>
    <recommendedName>
        <fullName evidence="6">TVP38/TMEM64 family membrane protein</fullName>
    </recommendedName>
</protein>
<feature type="transmembrane region" description="Helical" evidence="6">
    <location>
        <begin position="74"/>
        <end position="100"/>
    </location>
</feature>
<comment type="subcellular location">
    <subcellularLocation>
        <location evidence="1 6">Cell membrane</location>
        <topology evidence="1 6">Multi-pass membrane protein</topology>
    </subcellularLocation>
</comment>
<dbReference type="AlphaFoldDB" id="A0A9X7Z4Y2"/>
<gene>
    <name evidence="8" type="ORF">JZ786_18220</name>
</gene>
<dbReference type="KEGG" id="afx:JZ786_18220"/>
<feature type="transmembrane region" description="Helical" evidence="6">
    <location>
        <begin position="39"/>
        <end position="59"/>
    </location>
</feature>
<proteinExistence type="inferred from homology"/>
<dbReference type="EMBL" id="CP071182">
    <property type="protein sequence ID" value="QSO46399.1"/>
    <property type="molecule type" value="Genomic_DNA"/>
</dbReference>
<evidence type="ECO:0000259" key="7">
    <source>
        <dbReference type="Pfam" id="PF09335"/>
    </source>
</evidence>
<evidence type="ECO:0000313" key="8">
    <source>
        <dbReference type="EMBL" id="QSO46399.1"/>
    </source>
</evidence>
<evidence type="ECO:0000256" key="6">
    <source>
        <dbReference type="RuleBase" id="RU366058"/>
    </source>
</evidence>
<evidence type="ECO:0000256" key="2">
    <source>
        <dbReference type="ARBA" id="ARBA00022475"/>
    </source>
</evidence>
<name>A0A9X7Z4Y2_9BACL</name>
<keyword evidence="4 6" id="KW-1133">Transmembrane helix</keyword>
<feature type="domain" description="VTT" evidence="7">
    <location>
        <begin position="92"/>
        <end position="202"/>
    </location>
</feature>
<evidence type="ECO:0000256" key="3">
    <source>
        <dbReference type="ARBA" id="ARBA00022692"/>
    </source>
</evidence>
<evidence type="ECO:0000256" key="5">
    <source>
        <dbReference type="ARBA" id="ARBA00023136"/>
    </source>
</evidence>
<keyword evidence="2 6" id="KW-1003">Cell membrane</keyword>
<dbReference type="PANTHER" id="PTHR12677">
    <property type="entry name" value="GOLGI APPARATUS MEMBRANE PROTEIN TVP38-RELATED"/>
    <property type="match status" value="1"/>
</dbReference>
<evidence type="ECO:0000313" key="9">
    <source>
        <dbReference type="Proteomes" id="UP000663505"/>
    </source>
</evidence>
<organism evidence="8 9">
    <name type="scientific">Alicyclobacillus mengziensis</name>
    <dbReference type="NCBI Taxonomy" id="2931921"/>
    <lineage>
        <taxon>Bacteria</taxon>
        <taxon>Bacillati</taxon>
        <taxon>Bacillota</taxon>
        <taxon>Bacilli</taxon>
        <taxon>Bacillales</taxon>
        <taxon>Alicyclobacillaceae</taxon>
        <taxon>Alicyclobacillus</taxon>
    </lineage>
</organism>
<evidence type="ECO:0000256" key="1">
    <source>
        <dbReference type="ARBA" id="ARBA00004651"/>
    </source>
</evidence>